<evidence type="ECO:0000313" key="7">
    <source>
        <dbReference type="Proteomes" id="UP000276864"/>
    </source>
</evidence>
<dbReference type="PANTHER" id="PTHR10908:SF0">
    <property type="entry name" value="SEROTONIN N-ACETYLTRANSFERASE"/>
    <property type="match status" value="1"/>
</dbReference>
<dbReference type="InterPro" id="IPR000182">
    <property type="entry name" value="GNAT_dom"/>
</dbReference>
<dbReference type="GO" id="GO:0005737">
    <property type="term" value="C:cytoplasm"/>
    <property type="evidence" value="ECO:0007669"/>
    <property type="project" value="TreeGrafter"/>
</dbReference>
<dbReference type="PANTHER" id="PTHR10908">
    <property type="entry name" value="SEROTONIN N-ACETYLTRANSFERASE"/>
    <property type="match status" value="1"/>
</dbReference>
<dbReference type="CDD" id="cd04301">
    <property type="entry name" value="NAT_SF"/>
    <property type="match status" value="1"/>
</dbReference>
<dbReference type="Gene3D" id="3.40.630.30">
    <property type="match status" value="1"/>
</dbReference>
<feature type="compositionally biased region" description="Basic and acidic residues" evidence="3">
    <location>
        <begin position="1"/>
        <end position="13"/>
    </location>
</feature>
<dbReference type="InterPro" id="IPR016181">
    <property type="entry name" value="Acyl_CoA_acyltransferase"/>
</dbReference>
<dbReference type="AlphaFoldDB" id="A0A3M7AUU9"/>
<name>A0A3M7AUU9_HORWE</name>
<evidence type="ECO:0000256" key="2">
    <source>
        <dbReference type="ARBA" id="ARBA00023315"/>
    </source>
</evidence>
<gene>
    <name evidence="6" type="ORF">D0866_07446</name>
    <name evidence="5" type="ORF">D0868_09056</name>
</gene>
<sequence length="302" mass="32724">MPRDLHAIAKEESLQGMPRLTKSPEEVEGTPEQPTSAQKPSVQPDHPTGAMDAVNDQGNFQTPGLSKRDDLHPYTQSLSIKDIDSCTKLEEETFPPNERATREKFEYRLKHCGELCVGVYTSHSENKIPTAETSAPVYSGAPQRKAVLIGHLIVTKTTHLTVTDADMAVPSSSSSSSSTTTTTTTTATDPTSPSDSPSGPHKEEGRTILIHSLAVLPQYQNLGLGRTLMESFLQRTEALGVADRAALITHEKLIPYYEKFGFQNKGLSECQFAGGGWFDMIRELRVGNKGLGGPGGLGDDDE</sequence>
<evidence type="ECO:0000313" key="8">
    <source>
        <dbReference type="Proteomes" id="UP000282582"/>
    </source>
</evidence>
<dbReference type="SUPFAM" id="SSF55729">
    <property type="entry name" value="Acyl-CoA N-acyltransferases (Nat)"/>
    <property type="match status" value="1"/>
</dbReference>
<keyword evidence="2" id="KW-0012">Acyltransferase</keyword>
<dbReference type="PROSITE" id="PS51186">
    <property type="entry name" value="GNAT"/>
    <property type="match status" value="1"/>
</dbReference>
<dbReference type="GO" id="GO:0004059">
    <property type="term" value="F:aralkylamine N-acetyltransferase activity"/>
    <property type="evidence" value="ECO:0007669"/>
    <property type="project" value="TreeGrafter"/>
</dbReference>
<dbReference type="Proteomes" id="UP000276864">
    <property type="component" value="Unassembled WGS sequence"/>
</dbReference>
<feature type="domain" description="N-acetyltransferase" evidence="4">
    <location>
        <begin position="69"/>
        <end position="285"/>
    </location>
</feature>
<proteinExistence type="predicted"/>
<protein>
    <recommendedName>
        <fullName evidence="4">N-acetyltransferase domain-containing protein</fullName>
    </recommendedName>
</protein>
<accession>A0A3M7AUU9</accession>
<feature type="region of interest" description="Disordered" evidence="3">
    <location>
        <begin position="167"/>
        <end position="203"/>
    </location>
</feature>
<evidence type="ECO:0000313" key="6">
    <source>
        <dbReference type="EMBL" id="RMY31219.1"/>
    </source>
</evidence>
<evidence type="ECO:0000313" key="5">
    <source>
        <dbReference type="EMBL" id="RMY00344.1"/>
    </source>
</evidence>
<organism evidence="6 7">
    <name type="scientific">Hortaea werneckii</name>
    <name type="common">Black yeast</name>
    <name type="synonym">Cladosporium werneckii</name>
    <dbReference type="NCBI Taxonomy" id="91943"/>
    <lineage>
        <taxon>Eukaryota</taxon>
        <taxon>Fungi</taxon>
        <taxon>Dikarya</taxon>
        <taxon>Ascomycota</taxon>
        <taxon>Pezizomycotina</taxon>
        <taxon>Dothideomycetes</taxon>
        <taxon>Dothideomycetidae</taxon>
        <taxon>Mycosphaerellales</taxon>
        <taxon>Teratosphaeriaceae</taxon>
        <taxon>Hortaea</taxon>
    </lineage>
</organism>
<evidence type="ECO:0000256" key="1">
    <source>
        <dbReference type="ARBA" id="ARBA00022679"/>
    </source>
</evidence>
<evidence type="ECO:0000256" key="3">
    <source>
        <dbReference type="SAM" id="MobiDB-lite"/>
    </source>
</evidence>
<dbReference type="EMBL" id="QWIK01000843">
    <property type="protein sequence ID" value="RMY00344.1"/>
    <property type="molecule type" value="Genomic_DNA"/>
</dbReference>
<dbReference type="Proteomes" id="UP000282582">
    <property type="component" value="Unassembled WGS sequence"/>
</dbReference>
<dbReference type="EMBL" id="QWIM01000758">
    <property type="protein sequence ID" value="RMY31219.1"/>
    <property type="molecule type" value="Genomic_DNA"/>
</dbReference>
<dbReference type="InterPro" id="IPR051635">
    <property type="entry name" value="SNAT-like"/>
</dbReference>
<reference evidence="7 8" key="1">
    <citation type="journal article" date="2018" name="BMC Genomics">
        <title>Genomic evidence for intraspecific hybridization in a clonal and extremely halotolerant yeast.</title>
        <authorList>
            <person name="Gostincar C."/>
            <person name="Stajich J.E."/>
            <person name="Zupancic J."/>
            <person name="Zalar P."/>
            <person name="Gunde-Cimerman N."/>
        </authorList>
    </citation>
    <scope>NUCLEOTIDE SEQUENCE [LARGE SCALE GENOMIC DNA]</scope>
    <source>
        <strain evidence="6 7">EXF-6651</strain>
        <strain evidence="5 8">EXF-6654</strain>
    </source>
</reference>
<dbReference type="VEuPathDB" id="FungiDB:BTJ68_11104"/>
<keyword evidence="1" id="KW-0808">Transferase</keyword>
<evidence type="ECO:0000259" key="4">
    <source>
        <dbReference type="PROSITE" id="PS51186"/>
    </source>
</evidence>
<feature type="compositionally biased region" description="Low complexity" evidence="3">
    <location>
        <begin position="170"/>
        <end position="198"/>
    </location>
</feature>
<comment type="caution">
    <text evidence="6">The sequence shown here is derived from an EMBL/GenBank/DDBJ whole genome shotgun (WGS) entry which is preliminary data.</text>
</comment>
<feature type="compositionally biased region" description="Polar residues" evidence="3">
    <location>
        <begin position="32"/>
        <end position="41"/>
    </location>
</feature>
<dbReference type="Pfam" id="PF13673">
    <property type="entry name" value="Acetyltransf_10"/>
    <property type="match status" value="1"/>
</dbReference>
<feature type="region of interest" description="Disordered" evidence="3">
    <location>
        <begin position="1"/>
        <end position="70"/>
    </location>
</feature>